<protein>
    <recommendedName>
        <fullName evidence="8">BZIP domain-containing protein</fullName>
    </recommendedName>
</protein>
<evidence type="ECO:0000256" key="2">
    <source>
        <dbReference type="ARBA" id="ARBA00007163"/>
    </source>
</evidence>
<feature type="compositionally biased region" description="Low complexity" evidence="7">
    <location>
        <begin position="570"/>
        <end position="588"/>
    </location>
</feature>
<organism evidence="9 10">
    <name type="scientific">Ustilago hordei</name>
    <name type="common">Barley covered smut fungus</name>
    <dbReference type="NCBI Taxonomy" id="120017"/>
    <lineage>
        <taxon>Eukaryota</taxon>
        <taxon>Fungi</taxon>
        <taxon>Dikarya</taxon>
        <taxon>Basidiomycota</taxon>
        <taxon>Ustilaginomycotina</taxon>
        <taxon>Ustilaginomycetes</taxon>
        <taxon>Ustilaginales</taxon>
        <taxon>Ustilaginaceae</taxon>
        <taxon>Ustilago</taxon>
    </lineage>
</organism>
<accession>I2FNA3</accession>
<feature type="domain" description="BZIP" evidence="8">
    <location>
        <begin position="433"/>
        <end position="496"/>
    </location>
</feature>
<dbReference type="SMART" id="SM00338">
    <property type="entry name" value="BRLZ"/>
    <property type="match status" value="1"/>
</dbReference>
<comment type="caution">
    <text evidence="9">The sequence shown here is derived from an EMBL/GenBank/DDBJ whole genome shotgun (WGS) entry which is preliminary data.</text>
</comment>
<keyword evidence="5" id="KW-0804">Transcription</keyword>
<feature type="compositionally biased region" description="Low complexity" evidence="7">
    <location>
        <begin position="31"/>
        <end position="40"/>
    </location>
</feature>
<evidence type="ECO:0000256" key="4">
    <source>
        <dbReference type="ARBA" id="ARBA00023125"/>
    </source>
</evidence>
<keyword evidence="3" id="KW-0805">Transcription regulation</keyword>
<evidence type="ECO:0000313" key="9">
    <source>
        <dbReference type="EMBL" id="CCF48396.1"/>
    </source>
</evidence>
<comment type="similarity">
    <text evidence="2">Belongs to the bZIP family.</text>
</comment>
<feature type="region of interest" description="Disordered" evidence="7">
    <location>
        <begin position="549"/>
        <end position="605"/>
    </location>
</feature>
<dbReference type="Proteomes" id="UP000006174">
    <property type="component" value="Unassembled WGS sequence"/>
</dbReference>
<dbReference type="OMA" id="NMRKVGL"/>
<proteinExistence type="inferred from homology"/>
<dbReference type="AlphaFoldDB" id="I2FNA3"/>
<dbReference type="STRING" id="1128400.I2FNA3"/>
<evidence type="ECO:0000256" key="7">
    <source>
        <dbReference type="SAM" id="MobiDB-lite"/>
    </source>
</evidence>
<comment type="subcellular location">
    <subcellularLocation>
        <location evidence="1">Nucleus</location>
    </subcellularLocation>
</comment>
<dbReference type="PANTHER" id="PTHR47416">
    <property type="entry name" value="BASIC-LEUCINE ZIPPER TRANSCRIPTION FACTOR F-RELATED"/>
    <property type="match status" value="1"/>
</dbReference>
<dbReference type="CDD" id="cd14810">
    <property type="entry name" value="bZIP_u1"/>
    <property type="match status" value="1"/>
</dbReference>
<evidence type="ECO:0000256" key="5">
    <source>
        <dbReference type="ARBA" id="ARBA00023163"/>
    </source>
</evidence>
<keyword evidence="6" id="KW-0539">Nucleus</keyword>
<feature type="region of interest" description="Disordered" evidence="7">
    <location>
        <begin position="377"/>
        <end position="410"/>
    </location>
</feature>
<dbReference type="SUPFAM" id="SSF57959">
    <property type="entry name" value="Leucine zipper domain"/>
    <property type="match status" value="1"/>
</dbReference>
<dbReference type="Gene3D" id="1.20.5.170">
    <property type="match status" value="1"/>
</dbReference>
<evidence type="ECO:0000313" key="10">
    <source>
        <dbReference type="Proteomes" id="UP000006174"/>
    </source>
</evidence>
<name>I2FNA3_USTHO</name>
<dbReference type="Pfam" id="PF00170">
    <property type="entry name" value="bZIP_1"/>
    <property type="match status" value="1"/>
</dbReference>
<dbReference type="PANTHER" id="PTHR47416:SF8">
    <property type="entry name" value="BASIC-LEUCINE ZIPPER TRANSCRIPTION FACTOR E-RELATED"/>
    <property type="match status" value="1"/>
</dbReference>
<keyword evidence="10" id="KW-1185">Reference proteome</keyword>
<dbReference type="InterPro" id="IPR046347">
    <property type="entry name" value="bZIP_sf"/>
</dbReference>
<evidence type="ECO:0000259" key="8">
    <source>
        <dbReference type="PROSITE" id="PS50217"/>
    </source>
</evidence>
<dbReference type="InterPro" id="IPR004827">
    <property type="entry name" value="bZIP"/>
</dbReference>
<dbReference type="PROSITE" id="PS00036">
    <property type="entry name" value="BZIP_BASIC"/>
    <property type="match status" value="1"/>
</dbReference>
<evidence type="ECO:0000256" key="6">
    <source>
        <dbReference type="ARBA" id="ARBA00023242"/>
    </source>
</evidence>
<reference evidence="9 10" key="1">
    <citation type="journal article" date="2012" name="Plant Cell">
        <title>Genome comparison of barley and maize smut fungi reveals targeted loss of RNA silencing components and species-specific presence of transposable elements.</title>
        <authorList>
            <person name="Laurie J.D."/>
            <person name="Ali S."/>
            <person name="Linning R."/>
            <person name="Mannhaupt G."/>
            <person name="Wong P."/>
            <person name="Gueldener U."/>
            <person name="Muensterkoetter M."/>
            <person name="Moore R."/>
            <person name="Kahmann R."/>
            <person name="Bakkeren G."/>
            <person name="Schirawski J."/>
        </authorList>
    </citation>
    <scope>NUCLEOTIDE SEQUENCE [LARGE SCALE GENOMIC DNA]</scope>
    <source>
        <strain evidence="10">Uh4875-4</strain>
    </source>
</reference>
<evidence type="ECO:0000256" key="3">
    <source>
        <dbReference type="ARBA" id="ARBA00023015"/>
    </source>
</evidence>
<gene>
    <name evidence="9" type="ORF">UHOR_08919</name>
</gene>
<feature type="region of interest" description="Disordered" evidence="7">
    <location>
        <begin position="21"/>
        <end position="40"/>
    </location>
</feature>
<dbReference type="EMBL" id="CAGI01000134">
    <property type="protein sequence ID" value="CCF48396.1"/>
    <property type="molecule type" value="Genomic_DNA"/>
</dbReference>
<evidence type="ECO:0000256" key="1">
    <source>
        <dbReference type="ARBA" id="ARBA00004123"/>
    </source>
</evidence>
<dbReference type="HOGENOM" id="CLU_034871_0_0_1"/>
<dbReference type="GO" id="GO:0005634">
    <property type="term" value="C:nucleus"/>
    <property type="evidence" value="ECO:0007669"/>
    <property type="project" value="UniProtKB-SubCell"/>
</dbReference>
<dbReference type="PROSITE" id="PS50217">
    <property type="entry name" value="BZIP"/>
    <property type="match status" value="1"/>
</dbReference>
<sequence length="623" mass="66382">MAATQVARNSSFNGFDDLVNKVPSSPALQPRARTASSASQASLTNAAESCIKTNTASSSSSTLAASTLNMRKVGLDENQPPPPPGSSPEVFFRYYLALELRKAGTQPSEALLDRYVRNHFDSLFKNKGNAQQACTSDTSALSRPRASTSQVTVAAVARPPPPQSKAVAAAPAIVSVAAPTPQHVAFAPLLSAADKAVSPPELDTTAESPALSSRSYSPLAPPPLLNSIGEDEALVDFSTVFGEPSSCLLAEPSQHIALGSSSTAIKFEDDSDQMLGFFRTSPFRTSPFRTSPFRTSPFRTSPFRTSPFRTTEMESATIDPHVVESGAVNPFSMAMPCISPSNLTTADLTTANTNTNKSCYTIGNLTGQVEIKEVATPMSEDDDEEHESDEHGSGRSGDNSAWKGTKSKPLNTIPMAVGDINYLKPDPEEYKKLSSREKRQLRNKISARNFRTRRKEYITQLEEQISDRDTIIEGLRQQISELCVENKSLKEEVKTIKGRTISSTDVGKILEALQSITVPTWAGGVGGNGVSSGRTSPSQEMPLTPGALLNFGNEGGGSRPATPTLMIPGSPRSQSPRPSLLRRSSPSLMPQANTKKDVAPSMASSFWGGVGGASASSTFMPVC</sequence>
<dbReference type="eggNOG" id="ENOG502S89P">
    <property type="taxonomic scope" value="Eukaryota"/>
</dbReference>
<dbReference type="GO" id="GO:0003677">
    <property type="term" value="F:DNA binding"/>
    <property type="evidence" value="ECO:0007669"/>
    <property type="project" value="UniProtKB-KW"/>
</dbReference>
<keyword evidence="4" id="KW-0238">DNA-binding</keyword>
<dbReference type="GO" id="GO:0003700">
    <property type="term" value="F:DNA-binding transcription factor activity"/>
    <property type="evidence" value="ECO:0007669"/>
    <property type="project" value="InterPro"/>
</dbReference>